<evidence type="ECO:0000259" key="4">
    <source>
        <dbReference type="PROSITE" id="PS50835"/>
    </source>
</evidence>
<dbReference type="GO" id="GO:0005975">
    <property type="term" value="P:carbohydrate metabolic process"/>
    <property type="evidence" value="ECO:0007669"/>
    <property type="project" value="UniProtKB-ARBA"/>
</dbReference>
<dbReference type="Gene3D" id="2.130.10.30">
    <property type="entry name" value="Regulator of chromosome condensation 1/beta-lactamase-inhibitor protein II"/>
    <property type="match status" value="2"/>
</dbReference>
<organism evidence="5">
    <name type="scientific">Scrofimicrobium appendicitidis</name>
    <dbReference type="NCBI Taxonomy" id="3079930"/>
    <lineage>
        <taxon>Bacteria</taxon>
        <taxon>Bacillati</taxon>
        <taxon>Actinomycetota</taxon>
        <taxon>Actinomycetes</taxon>
        <taxon>Actinomycetales</taxon>
        <taxon>Actinomycetaceae</taxon>
        <taxon>Scrofimicrobium</taxon>
    </lineage>
</organism>
<dbReference type="PANTHER" id="PTHR22870:SF408">
    <property type="entry name" value="OS09G0560450 PROTEIN"/>
    <property type="match status" value="1"/>
</dbReference>
<keyword evidence="2" id="KW-0812">Transmembrane</keyword>
<dbReference type="PROSITE" id="PS50012">
    <property type="entry name" value="RCC1_3"/>
    <property type="match status" value="7"/>
</dbReference>
<dbReference type="RefSeq" id="WP_350259197.1">
    <property type="nucleotide sequence ID" value="NZ_CP138335.1"/>
</dbReference>
<keyword evidence="2" id="KW-1133">Transmembrane helix</keyword>
<dbReference type="AlphaFoldDB" id="A0AAU7V9Q7"/>
<evidence type="ECO:0000256" key="3">
    <source>
        <dbReference type="SAM" id="SignalP"/>
    </source>
</evidence>
<dbReference type="SMART" id="SM00409">
    <property type="entry name" value="IG"/>
    <property type="match status" value="2"/>
</dbReference>
<evidence type="ECO:0000313" key="5">
    <source>
        <dbReference type="EMBL" id="XBW08991.1"/>
    </source>
</evidence>
<keyword evidence="1" id="KW-0677">Repeat</keyword>
<dbReference type="Pfam" id="PF00415">
    <property type="entry name" value="RCC1"/>
    <property type="match status" value="2"/>
</dbReference>
<dbReference type="PANTHER" id="PTHR22870">
    <property type="entry name" value="REGULATOR OF CHROMOSOME CONDENSATION"/>
    <property type="match status" value="1"/>
</dbReference>
<evidence type="ECO:0000256" key="2">
    <source>
        <dbReference type="SAM" id="Phobius"/>
    </source>
</evidence>
<keyword evidence="2" id="KW-0472">Membrane</keyword>
<reference evidence="5" key="1">
    <citation type="submission" date="2023-11" db="EMBL/GenBank/DDBJ databases">
        <title>Scrofimicrobium hongkongense sp. nov., isolated from a patient with peritonitis.</title>
        <authorList>
            <person name="Lao H.Y."/>
            <person name="Wong A.Y.P."/>
            <person name="Ng T.L."/>
            <person name="Wong R.Y.L."/>
            <person name="Yau M.C.Y."/>
            <person name="Lam J.Y.W."/>
            <person name="Siu G.K.H."/>
        </authorList>
    </citation>
    <scope>NUCLEOTIDE SEQUENCE</scope>
    <source>
        <strain evidence="5">R131</strain>
    </source>
</reference>
<dbReference type="PROSITE" id="PS50835">
    <property type="entry name" value="IG_LIKE"/>
    <property type="match status" value="1"/>
</dbReference>
<dbReference type="InterPro" id="IPR013783">
    <property type="entry name" value="Ig-like_fold"/>
</dbReference>
<proteinExistence type="predicted"/>
<gene>
    <name evidence="5" type="ORF">SAC06_00510</name>
</gene>
<feature type="signal peptide" evidence="3">
    <location>
        <begin position="1"/>
        <end position="26"/>
    </location>
</feature>
<dbReference type="SUPFAM" id="SSF48726">
    <property type="entry name" value="Immunoglobulin"/>
    <property type="match status" value="2"/>
</dbReference>
<dbReference type="InterPro" id="IPR036179">
    <property type="entry name" value="Ig-like_dom_sf"/>
</dbReference>
<dbReference type="SUPFAM" id="SSF50985">
    <property type="entry name" value="RCC1/BLIP-II"/>
    <property type="match status" value="2"/>
</dbReference>
<sequence>MRVRRAVAASTMVGALVLGTAAVAQATPVPDQGPNTGGTAVTIEAPKVSFTSVSAGVFHTVAIADNGRTYAWGDNEHGEIGDGSSLNRSTPVEVATPEGVTFTSISAGAYHSIAIGDDGKTYAWGDNSYGQLGDGSKTDQPTPVEVAAPEGVSFTSISAGGNTSIAIGNDGKTYAWGSNGYGTIGDGSKTDQPTPVEVAAPEGVTFTSISAGGLTSLAIGNDGKTYAWGYVESGNPDDQYGMYERTPVEVTTPEGVTFTSISAGNLHSLAIGDDGKAYAWGYGQLSDSSSMRQPTPVEVAVPAGVTFTSISTHFAHSLAIGNDGKTYAWGPNQFGQLGDTSWTDQPTPVEVAVPAGVTFTSVATGGFSSFALGEDGKTYAWGWNPTGQLGDGTVRNRPTPVEVVSEVALTGIMFDGLAGTTPGDPESTVPVDNGDGTWSIVTPAHEAGPVDVVVSWTLNGIAQTPITYPGGFTYYTPTAPTITNPADQTVTEGDPAEFTVTTSGEPTPVVTWEASRDGGQTWAPVTEGISSDGLTLMVASSVLADSGTQYRATAANTQGEATSAPATLTVNPTPLAPTITNPTDQMVTLGDSAEFTITAGGTPTPEVVWEVSRNGGTTWEAIRADPDATPSSNGWALRVVGTPTNNGYLYRAIATNSAGQATSTPAKLTVTTPTGSGNGPDQTNNEVTKELAVTGIHPNPLLWITGLTALILGAGLIATNRRAKHRLGH</sequence>
<dbReference type="Pfam" id="PF13540">
    <property type="entry name" value="RCC1_2"/>
    <property type="match status" value="1"/>
</dbReference>
<dbReference type="EMBL" id="CP138335">
    <property type="protein sequence ID" value="XBW08991.1"/>
    <property type="molecule type" value="Genomic_DNA"/>
</dbReference>
<feature type="domain" description="Ig-like" evidence="4">
    <location>
        <begin position="477"/>
        <end position="569"/>
    </location>
</feature>
<dbReference type="PRINTS" id="PR00633">
    <property type="entry name" value="RCCNDNSATION"/>
</dbReference>
<dbReference type="InterPro" id="IPR013098">
    <property type="entry name" value="Ig_I-set"/>
</dbReference>
<dbReference type="KEGG" id="sapp:SAC06_00510"/>
<dbReference type="InterPro" id="IPR058923">
    <property type="entry name" value="RCC1-like_dom"/>
</dbReference>
<dbReference type="InterPro" id="IPR009091">
    <property type="entry name" value="RCC1/BLIP-II"/>
</dbReference>
<dbReference type="InterPro" id="IPR051210">
    <property type="entry name" value="Ub_ligase/GEF_domain"/>
</dbReference>
<protein>
    <recommendedName>
        <fullName evidence="4">Ig-like domain-containing protein</fullName>
    </recommendedName>
</protein>
<accession>A0AAU7V9Q7</accession>
<keyword evidence="3" id="KW-0732">Signal</keyword>
<dbReference type="Pfam" id="PF25390">
    <property type="entry name" value="WD40_RLD"/>
    <property type="match status" value="1"/>
</dbReference>
<dbReference type="Gene3D" id="2.60.40.10">
    <property type="entry name" value="Immunoglobulins"/>
    <property type="match status" value="2"/>
</dbReference>
<name>A0AAU7V9Q7_9ACTO</name>
<feature type="chain" id="PRO_5043986345" description="Ig-like domain-containing protein" evidence="3">
    <location>
        <begin position="27"/>
        <end position="729"/>
    </location>
</feature>
<dbReference type="PROSITE" id="PS00626">
    <property type="entry name" value="RCC1_2"/>
    <property type="match status" value="3"/>
</dbReference>
<evidence type="ECO:0000256" key="1">
    <source>
        <dbReference type="ARBA" id="ARBA00022737"/>
    </source>
</evidence>
<dbReference type="InterPro" id="IPR003599">
    <property type="entry name" value="Ig_sub"/>
</dbReference>
<dbReference type="InterPro" id="IPR007110">
    <property type="entry name" value="Ig-like_dom"/>
</dbReference>
<feature type="transmembrane region" description="Helical" evidence="2">
    <location>
        <begin position="701"/>
        <end position="719"/>
    </location>
</feature>
<dbReference type="InterPro" id="IPR000408">
    <property type="entry name" value="Reg_chr_condens"/>
</dbReference>
<dbReference type="Pfam" id="PF07679">
    <property type="entry name" value="I-set"/>
    <property type="match status" value="2"/>
</dbReference>